<dbReference type="EMBL" id="PQNQ01000033">
    <property type="protein sequence ID" value="RRQ02701.1"/>
    <property type="molecule type" value="Genomic_DNA"/>
</dbReference>
<feature type="region of interest" description="Disordered" evidence="1">
    <location>
        <begin position="1"/>
        <end position="24"/>
    </location>
</feature>
<keyword evidence="4" id="KW-1185">Reference proteome</keyword>
<evidence type="ECO:0000313" key="4">
    <source>
        <dbReference type="Proteomes" id="UP000278422"/>
    </source>
</evidence>
<feature type="transmembrane region" description="Helical" evidence="2">
    <location>
        <begin position="30"/>
        <end position="50"/>
    </location>
</feature>
<keyword evidence="2" id="KW-1133">Transmembrane helix</keyword>
<feature type="compositionally biased region" description="Gly residues" evidence="1">
    <location>
        <begin position="171"/>
        <end position="192"/>
    </location>
</feature>
<feature type="compositionally biased region" description="Low complexity" evidence="1">
    <location>
        <begin position="67"/>
        <end position="85"/>
    </location>
</feature>
<comment type="caution">
    <text evidence="3">The sequence shown here is derived from an EMBL/GenBank/DDBJ whole genome shotgun (WGS) entry which is preliminary data.</text>
</comment>
<dbReference type="AlphaFoldDB" id="A0A426Q2U8"/>
<evidence type="ECO:0000313" key="3">
    <source>
        <dbReference type="EMBL" id="RRQ02701.1"/>
    </source>
</evidence>
<evidence type="ECO:0000256" key="1">
    <source>
        <dbReference type="SAM" id="MobiDB-lite"/>
    </source>
</evidence>
<keyword evidence="2" id="KW-0812">Transmembrane</keyword>
<sequence length="207" mass="20690">MTAVNDDTEPGDDSTPVYIEDATPTNGRRFLVPFVVGGLVLASAIAVVSWQSATSGPEEHAQGGGPQQRQVQPEASVSRASSTPSRPAPDTRRAEGEQRPAPVAGLSEPTTDDAYNPLSTNLAPLHGEDPYLPPNSWGGSNDGSGRAGHRAATGSGAGRVSADDDRPPSAGGQGVAPGTGPAGGQGGDGSGRTPGSVPDRQGGRPGP</sequence>
<feature type="region of interest" description="Disordered" evidence="1">
    <location>
        <begin position="51"/>
        <end position="207"/>
    </location>
</feature>
<keyword evidence="2" id="KW-0472">Membrane</keyword>
<feature type="compositionally biased region" description="Acidic residues" evidence="1">
    <location>
        <begin position="1"/>
        <end position="12"/>
    </location>
</feature>
<feature type="non-terminal residue" evidence="3">
    <location>
        <position position="207"/>
    </location>
</feature>
<name>A0A426Q2U8_9CORY</name>
<proteinExistence type="predicted"/>
<organism evidence="3 4">
    <name type="scientific">Corynebacterium bovis</name>
    <dbReference type="NCBI Taxonomy" id="36808"/>
    <lineage>
        <taxon>Bacteria</taxon>
        <taxon>Bacillati</taxon>
        <taxon>Actinomycetota</taxon>
        <taxon>Actinomycetes</taxon>
        <taxon>Mycobacteriales</taxon>
        <taxon>Corynebacteriaceae</taxon>
        <taxon>Corynebacterium</taxon>
    </lineage>
</organism>
<dbReference type="Proteomes" id="UP000278422">
    <property type="component" value="Unassembled WGS sequence"/>
</dbReference>
<accession>A0A426Q2U8</accession>
<evidence type="ECO:0000256" key="2">
    <source>
        <dbReference type="SAM" id="Phobius"/>
    </source>
</evidence>
<protein>
    <submittedName>
        <fullName evidence="3">Uncharacterized protein</fullName>
    </submittedName>
</protein>
<feature type="compositionally biased region" description="Basic and acidic residues" evidence="1">
    <location>
        <begin position="89"/>
        <end position="98"/>
    </location>
</feature>
<reference evidence="3 4" key="1">
    <citation type="submission" date="2018-01" db="EMBL/GenBank/DDBJ databases">
        <title>Twenty Corynebacterium bovis Genomes.</title>
        <authorList>
            <person name="Gulvik C.A."/>
        </authorList>
    </citation>
    <scope>NUCLEOTIDE SEQUENCE [LARGE SCALE GENOMIC DNA]</scope>
    <source>
        <strain evidence="3 4">16-2004</strain>
    </source>
</reference>
<gene>
    <name evidence="3" type="ORF">CXF42_09395</name>
</gene>